<evidence type="ECO:0000313" key="2">
    <source>
        <dbReference type="EMBL" id="SFL53605.1"/>
    </source>
</evidence>
<feature type="chain" id="PRO_5011704964" description="AhpC/TSA family protein" evidence="1">
    <location>
        <begin position="23"/>
        <end position="61"/>
    </location>
</feature>
<evidence type="ECO:0000256" key="1">
    <source>
        <dbReference type="SAM" id="SignalP"/>
    </source>
</evidence>
<dbReference type="RefSeq" id="WP_090925329.1">
    <property type="nucleotide sequence ID" value="NZ_FOTY01000002.1"/>
</dbReference>
<name>A0A1I4IH27_9BACI</name>
<dbReference type="AlphaFoldDB" id="A0A1I4IH27"/>
<proteinExistence type="predicted"/>
<dbReference type="PROSITE" id="PS51257">
    <property type="entry name" value="PROKAR_LIPOPROTEIN"/>
    <property type="match status" value="1"/>
</dbReference>
<dbReference type="STRING" id="266892.SAMN04488054_10245"/>
<evidence type="ECO:0000313" key="3">
    <source>
        <dbReference type="Proteomes" id="UP000199668"/>
    </source>
</evidence>
<dbReference type="Proteomes" id="UP000199668">
    <property type="component" value="Unassembled WGS sequence"/>
</dbReference>
<sequence>MRSLKKYTGFLVMTVLAVLAAAACGQEEGGGEMSLDNENWESVNLADKENPTVLFHFTGVN</sequence>
<reference evidence="2 3" key="1">
    <citation type="submission" date="2016-10" db="EMBL/GenBank/DDBJ databases">
        <authorList>
            <person name="de Groot N.N."/>
        </authorList>
    </citation>
    <scope>NUCLEOTIDE SEQUENCE [LARGE SCALE GENOMIC DNA]</scope>
    <source>
        <strain evidence="2 3">CGMCC 1.6134</strain>
    </source>
</reference>
<protein>
    <recommendedName>
        <fullName evidence="4">AhpC/TSA family protein</fullName>
    </recommendedName>
</protein>
<accession>A0A1I4IH27</accession>
<evidence type="ECO:0008006" key="4">
    <source>
        <dbReference type="Google" id="ProtNLM"/>
    </source>
</evidence>
<dbReference type="EMBL" id="FOTY01000002">
    <property type="protein sequence ID" value="SFL53605.1"/>
    <property type="molecule type" value="Genomic_DNA"/>
</dbReference>
<feature type="signal peptide" evidence="1">
    <location>
        <begin position="1"/>
        <end position="22"/>
    </location>
</feature>
<organism evidence="2 3">
    <name type="scientific">Salibacterium qingdaonense</name>
    <dbReference type="NCBI Taxonomy" id="266892"/>
    <lineage>
        <taxon>Bacteria</taxon>
        <taxon>Bacillati</taxon>
        <taxon>Bacillota</taxon>
        <taxon>Bacilli</taxon>
        <taxon>Bacillales</taxon>
        <taxon>Bacillaceae</taxon>
    </lineage>
</organism>
<keyword evidence="3" id="KW-1185">Reference proteome</keyword>
<gene>
    <name evidence="2" type="ORF">SAMN04488054_10245</name>
</gene>
<keyword evidence="1" id="KW-0732">Signal</keyword>